<evidence type="ECO:0000313" key="3">
    <source>
        <dbReference type="EMBL" id="CAL1700834.1"/>
    </source>
</evidence>
<name>A0ABP1D100_9APHY</name>
<evidence type="ECO:0000259" key="2">
    <source>
        <dbReference type="PROSITE" id="PS51391"/>
    </source>
</evidence>
<evidence type="ECO:0000313" key="4">
    <source>
        <dbReference type="Proteomes" id="UP001497453"/>
    </source>
</evidence>
<dbReference type="InterPro" id="IPR054127">
    <property type="entry name" value="Pcf11_C"/>
</dbReference>
<feature type="compositionally biased region" description="Polar residues" evidence="1">
    <location>
        <begin position="312"/>
        <end position="321"/>
    </location>
</feature>
<feature type="region of interest" description="Disordered" evidence="1">
    <location>
        <begin position="212"/>
        <end position="281"/>
    </location>
</feature>
<keyword evidence="4" id="KW-1185">Reference proteome</keyword>
<dbReference type="EMBL" id="OZ037945">
    <property type="protein sequence ID" value="CAL1700834.1"/>
    <property type="molecule type" value="Genomic_DNA"/>
</dbReference>
<dbReference type="Pfam" id="PF21936">
    <property type="entry name" value="Pcf11_C"/>
    <property type="match status" value="1"/>
</dbReference>
<sequence length="615" mass="68855">MTRLAELTVNSRPIIHNLSIIAQEYSRYAEVVAQCIESHVRRVQPWMKLPAFYLLDAISKNIFDPYARQFTPLVVRLFLDTYEVVDQNTRSKMEEMLLTWRTGAPNGRELFGVVPQLAIERRIWGSDSTQNGASSSSRQPGGQPSVSQAQVLSELEFVLGQKERALQANPYDKASQQHVSVLHQLRGLVQAGVSQQELSAILTQLRTLAPAPAPAPRIPPPPPVQHSYPPPQHYPQPTLAPAPPVSTSQVSYPPQPTYPVSYDEPKVEPVDYSTSTSPSTAASKNISNLFSALLKAGVVSASGTPTGAGTTVKEQTPPSTDTSKDVSRDYRRAILSTKIQLNSADITRQRPPIVRFLYDMLSSQCKQCGIRFSDSSLGKKRMEDHLDMHFRQNRKTTQGAGRGHSRGWFIGAEDWIHDGSVDLKGKGRADGLVNAKAIAAAEAAKADAELRAMYVVVPPGDEAQSMSCPICKEPLKAEFLEDDEEWKRQRRSQLSQHGCAVRFPVVVVHGPLRDKSSYPLRSLLLSSMARLGDRSPQRLRKLLVLSGRLRMTNLMLSRKGRHLRKSWRYNLIPFLVHEWIGGSHWVFTDEHSRHRLLRIADKAYRFFHQSSFMHL</sequence>
<feature type="region of interest" description="Disordered" evidence="1">
    <location>
        <begin position="303"/>
        <end position="326"/>
    </location>
</feature>
<dbReference type="InterPro" id="IPR006569">
    <property type="entry name" value="CID_dom"/>
</dbReference>
<feature type="compositionally biased region" description="Pro residues" evidence="1">
    <location>
        <begin position="212"/>
        <end position="244"/>
    </location>
</feature>
<dbReference type="CDD" id="cd16982">
    <property type="entry name" value="CID_Pcf11"/>
    <property type="match status" value="1"/>
</dbReference>
<reference evidence="4" key="1">
    <citation type="submission" date="2024-04" db="EMBL/GenBank/DDBJ databases">
        <authorList>
            <person name="Shaw F."/>
            <person name="Minotto A."/>
        </authorList>
    </citation>
    <scope>NUCLEOTIDE SEQUENCE [LARGE SCALE GENOMIC DNA]</scope>
</reference>
<dbReference type="PROSITE" id="PS51391">
    <property type="entry name" value="CID"/>
    <property type="match status" value="1"/>
</dbReference>
<dbReference type="InterPro" id="IPR047415">
    <property type="entry name" value="Pcf11_CID"/>
</dbReference>
<dbReference type="PANTHER" id="PTHR15921">
    <property type="entry name" value="PRE-MRNA CLEAVAGE COMPLEX II"/>
    <property type="match status" value="1"/>
</dbReference>
<dbReference type="PANTHER" id="PTHR15921:SF3">
    <property type="entry name" value="PRE-MRNA CLEAVAGE COMPLEX 2 PROTEIN PCF11"/>
    <property type="match status" value="1"/>
</dbReference>
<dbReference type="SUPFAM" id="SSF48464">
    <property type="entry name" value="ENTH/VHS domain"/>
    <property type="match status" value="1"/>
</dbReference>
<evidence type="ECO:0000256" key="1">
    <source>
        <dbReference type="SAM" id="MobiDB-lite"/>
    </source>
</evidence>
<feature type="compositionally biased region" description="Low complexity" evidence="1">
    <location>
        <begin position="134"/>
        <end position="147"/>
    </location>
</feature>
<gene>
    <name evidence="3" type="ORF">GFSPODELE1_LOCUS3310</name>
</gene>
<dbReference type="Pfam" id="PF04818">
    <property type="entry name" value="CID"/>
    <property type="match status" value="1"/>
</dbReference>
<accession>A0ABP1D100</accession>
<dbReference type="InterPro" id="IPR045154">
    <property type="entry name" value="PCF11-like"/>
</dbReference>
<dbReference type="InterPro" id="IPR008942">
    <property type="entry name" value="ENTH_VHS"/>
</dbReference>
<dbReference type="Gene3D" id="1.25.40.90">
    <property type="match status" value="1"/>
</dbReference>
<organism evidence="3 4">
    <name type="scientific">Somion occarium</name>
    <dbReference type="NCBI Taxonomy" id="3059160"/>
    <lineage>
        <taxon>Eukaryota</taxon>
        <taxon>Fungi</taxon>
        <taxon>Dikarya</taxon>
        <taxon>Basidiomycota</taxon>
        <taxon>Agaricomycotina</taxon>
        <taxon>Agaricomycetes</taxon>
        <taxon>Polyporales</taxon>
        <taxon>Cerrenaceae</taxon>
        <taxon>Somion</taxon>
    </lineage>
</organism>
<dbReference type="SMART" id="SM00582">
    <property type="entry name" value="RPR"/>
    <property type="match status" value="1"/>
</dbReference>
<feature type="region of interest" description="Disordered" evidence="1">
    <location>
        <begin position="127"/>
        <end position="147"/>
    </location>
</feature>
<feature type="domain" description="CID" evidence="2">
    <location>
        <begin position="1"/>
        <end position="127"/>
    </location>
</feature>
<dbReference type="Proteomes" id="UP001497453">
    <property type="component" value="Chromosome 2"/>
</dbReference>
<proteinExistence type="predicted"/>
<protein>
    <recommendedName>
        <fullName evidence="2">CID domain-containing protein</fullName>
    </recommendedName>
</protein>